<accession>A0A7J8YNE7</accession>
<dbReference type="AlphaFoldDB" id="A0A7J8YNE7"/>
<name>A0A7J8YNE7_GOSAI</name>
<dbReference type="EMBL" id="JABFAA010186452">
    <property type="protein sequence ID" value="MBA0701113.1"/>
    <property type="molecule type" value="Genomic_DNA"/>
</dbReference>
<evidence type="ECO:0000313" key="1">
    <source>
        <dbReference type="EMBL" id="MBA0701113.1"/>
    </source>
</evidence>
<evidence type="ECO:0000313" key="2">
    <source>
        <dbReference type="Proteomes" id="UP000593577"/>
    </source>
</evidence>
<gene>
    <name evidence="1" type="ORF">Goari_000029</name>
</gene>
<dbReference type="Proteomes" id="UP000593577">
    <property type="component" value="Unassembled WGS sequence"/>
</dbReference>
<reference evidence="1 2" key="1">
    <citation type="journal article" date="2019" name="Genome Biol. Evol.">
        <title>Insights into the evolution of the New World diploid cottons (Gossypium, subgenus Houzingenia) based on genome sequencing.</title>
        <authorList>
            <person name="Grover C.E."/>
            <person name="Arick M.A. 2nd"/>
            <person name="Thrash A."/>
            <person name="Conover J.L."/>
            <person name="Sanders W.S."/>
            <person name="Peterson D.G."/>
            <person name="Frelichowski J.E."/>
            <person name="Scheffler J.A."/>
            <person name="Scheffler B.E."/>
            <person name="Wendel J.F."/>
        </authorList>
    </citation>
    <scope>NUCLEOTIDE SEQUENCE [LARGE SCALE GENOMIC DNA]</scope>
    <source>
        <strain evidence="1">185</strain>
        <tissue evidence="1">Leaf</tissue>
    </source>
</reference>
<proteinExistence type="predicted"/>
<protein>
    <submittedName>
        <fullName evidence="1">Uncharacterized protein</fullName>
    </submittedName>
</protein>
<organism evidence="1 2">
    <name type="scientific">Gossypium aridum</name>
    <name type="common">American cotton</name>
    <name type="synonym">Erioxylum aridum</name>
    <dbReference type="NCBI Taxonomy" id="34290"/>
    <lineage>
        <taxon>Eukaryota</taxon>
        <taxon>Viridiplantae</taxon>
        <taxon>Streptophyta</taxon>
        <taxon>Embryophyta</taxon>
        <taxon>Tracheophyta</taxon>
        <taxon>Spermatophyta</taxon>
        <taxon>Magnoliopsida</taxon>
        <taxon>eudicotyledons</taxon>
        <taxon>Gunneridae</taxon>
        <taxon>Pentapetalae</taxon>
        <taxon>rosids</taxon>
        <taxon>malvids</taxon>
        <taxon>Malvales</taxon>
        <taxon>Malvaceae</taxon>
        <taxon>Malvoideae</taxon>
        <taxon>Gossypium</taxon>
    </lineage>
</organism>
<sequence length="28" mass="3053">MSSYLSAQSVDWGATCYDLLGAIPDIIY</sequence>
<feature type="non-terminal residue" evidence="1">
    <location>
        <position position="28"/>
    </location>
</feature>
<keyword evidence="2" id="KW-1185">Reference proteome</keyword>
<comment type="caution">
    <text evidence="1">The sequence shown here is derived from an EMBL/GenBank/DDBJ whole genome shotgun (WGS) entry which is preliminary data.</text>
</comment>